<dbReference type="GO" id="GO:0006355">
    <property type="term" value="P:regulation of DNA-templated transcription"/>
    <property type="evidence" value="ECO:0007669"/>
    <property type="project" value="InterPro"/>
</dbReference>
<keyword evidence="3" id="KW-0238">DNA-binding</keyword>
<dbReference type="PROSITE" id="PS50110">
    <property type="entry name" value="RESPONSE_REGULATORY"/>
    <property type="match status" value="1"/>
</dbReference>
<comment type="caution">
    <text evidence="8">The sequence shown here is derived from an EMBL/GenBank/DDBJ whole genome shotgun (WGS) entry which is preliminary data.</text>
</comment>
<dbReference type="InterPro" id="IPR039420">
    <property type="entry name" value="WalR-like"/>
</dbReference>
<dbReference type="PANTHER" id="PTHR43214">
    <property type="entry name" value="TWO-COMPONENT RESPONSE REGULATOR"/>
    <property type="match status" value="1"/>
</dbReference>
<dbReference type="SMART" id="SM00448">
    <property type="entry name" value="REC"/>
    <property type="match status" value="1"/>
</dbReference>
<evidence type="ECO:0000313" key="8">
    <source>
        <dbReference type="EMBL" id="MBF1307092.1"/>
    </source>
</evidence>
<dbReference type="InterPro" id="IPR001789">
    <property type="entry name" value="Sig_transdc_resp-reg_receiver"/>
</dbReference>
<dbReference type="InterPro" id="IPR011006">
    <property type="entry name" value="CheY-like_superfamily"/>
</dbReference>
<dbReference type="CDD" id="cd17535">
    <property type="entry name" value="REC_NarL-like"/>
    <property type="match status" value="1"/>
</dbReference>
<evidence type="ECO:0000256" key="5">
    <source>
        <dbReference type="PROSITE-ProRule" id="PRU00169"/>
    </source>
</evidence>
<dbReference type="SUPFAM" id="SSF52172">
    <property type="entry name" value="CheY-like"/>
    <property type="match status" value="1"/>
</dbReference>
<protein>
    <submittedName>
        <fullName evidence="8">Response regulator transcription factor</fullName>
    </submittedName>
</protein>
<keyword evidence="4" id="KW-0804">Transcription</keyword>
<dbReference type="SMART" id="SM00421">
    <property type="entry name" value="HTH_LUXR"/>
    <property type="match status" value="1"/>
</dbReference>
<dbReference type="Pfam" id="PF00072">
    <property type="entry name" value="Response_reg"/>
    <property type="match status" value="1"/>
</dbReference>
<gene>
    <name evidence="8" type="ORF">HXM94_04865</name>
</gene>
<keyword evidence="2" id="KW-0805">Transcription regulation</keyword>
<dbReference type="RefSeq" id="WP_278477771.1">
    <property type="nucleotide sequence ID" value="NZ_CAJPUJ010000001.1"/>
</dbReference>
<dbReference type="GO" id="GO:0003677">
    <property type="term" value="F:DNA binding"/>
    <property type="evidence" value="ECO:0007669"/>
    <property type="project" value="UniProtKB-KW"/>
</dbReference>
<dbReference type="Pfam" id="PF00196">
    <property type="entry name" value="GerE"/>
    <property type="match status" value="1"/>
</dbReference>
<dbReference type="PANTHER" id="PTHR43214:SF40">
    <property type="entry name" value="TRANSCRIPTIONAL REGULATORY PROTEIN LNRK"/>
    <property type="match status" value="1"/>
</dbReference>
<dbReference type="InterPro" id="IPR058245">
    <property type="entry name" value="NreC/VraR/RcsB-like_REC"/>
</dbReference>
<evidence type="ECO:0000313" key="9">
    <source>
        <dbReference type="Proteomes" id="UP000758611"/>
    </source>
</evidence>
<evidence type="ECO:0000259" key="7">
    <source>
        <dbReference type="PROSITE" id="PS50110"/>
    </source>
</evidence>
<evidence type="ECO:0000256" key="3">
    <source>
        <dbReference type="ARBA" id="ARBA00023125"/>
    </source>
</evidence>
<dbReference type="Gene3D" id="3.40.50.2300">
    <property type="match status" value="1"/>
</dbReference>
<dbReference type="PROSITE" id="PS50043">
    <property type="entry name" value="HTH_LUXR_2"/>
    <property type="match status" value="1"/>
</dbReference>
<reference evidence="8" key="1">
    <citation type="submission" date="2020-04" db="EMBL/GenBank/DDBJ databases">
        <title>Deep metagenomics examines the oral microbiome during advanced dental caries in children, revealing novel taxa and co-occurrences with host molecules.</title>
        <authorList>
            <person name="Baker J.L."/>
            <person name="Morton J.T."/>
            <person name="Dinis M."/>
            <person name="Alvarez R."/>
            <person name="Tran N.C."/>
            <person name="Knight R."/>
            <person name="Edlund A."/>
        </authorList>
    </citation>
    <scope>NUCLEOTIDE SEQUENCE</scope>
    <source>
        <strain evidence="8">JCVI_23_bin.11</strain>
    </source>
</reference>
<evidence type="ECO:0000256" key="2">
    <source>
        <dbReference type="ARBA" id="ARBA00023015"/>
    </source>
</evidence>
<dbReference type="CDD" id="cd06170">
    <property type="entry name" value="LuxR_C_like"/>
    <property type="match status" value="1"/>
</dbReference>
<feature type="domain" description="Response regulatory" evidence="7">
    <location>
        <begin position="2"/>
        <end position="117"/>
    </location>
</feature>
<dbReference type="EMBL" id="JABZRE010000015">
    <property type="protein sequence ID" value="MBF1307092.1"/>
    <property type="molecule type" value="Genomic_DNA"/>
</dbReference>
<evidence type="ECO:0000256" key="4">
    <source>
        <dbReference type="ARBA" id="ARBA00023163"/>
    </source>
</evidence>
<sequence>MKILMVDDDLLVLNALSTILEKSGYEIVLATTDSKKAIETYKENKIDVVILDIRMKEVNGVDVAIEILEYDKDAKIMLLTTFNDRDDIIRALNKGVLGVILKDNVASLIPAIESVKLGNKILDNELKLQSLFNTTKKDFENLTQKEIEIIEQIAKGLSNKEISEKLFLSEGTVRNYISGILEKLELRDRTQLAIYYYTK</sequence>
<dbReference type="PRINTS" id="PR00038">
    <property type="entry name" value="HTHLUXR"/>
</dbReference>
<proteinExistence type="predicted"/>
<dbReference type="GO" id="GO:0000160">
    <property type="term" value="P:phosphorelay signal transduction system"/>
    <property type="evidence" value="ECO:0007669"/>
    <property type="project" value="InterPro"/>
</dbReference>
<evidence type="ECO:0000259" key="6">
    <source>
        <dbReference type="PROSITE" id="PS50043"/>
    </source>
</evidence>
<keyword evidence="1 5" id="KW-0597">Phosphoprotein</keyword>
<evidence type="ECO:0000256" key="1">
    <source>
        <dbReference type="ARBA" id="ARBA00022553"/>
    </source>
</evidence>
<feature type="domain" description="HTH luxR-type" evidence="6">
    <location>
        <begin position="135"/>
        <end position="199"/>
    </location>
</feature>
<dbReference type="AlphaFoldDB" id="A0A930E168"/>
<accession>A0A930E168</accession>
<feature type="modified residue" description="4-aspartylphosphate" evidence="5">
    <location>
        <position position="52"/>
    </location>
</feature>
<name>A0A930E168_9FIRM</name>
<organism evidence="8 9">
    <name type="scientific">Parvimonas micra</name>
    <dbReference type="NCBI Taxonomy" id="33033"/>
    <lineage>
        <taxon>Bacteria</taxon>
        <taxon>Bacillati</taxon>
        <taxon>Bacillota</taxon>
        <taxon>Tissierellia</taxon>
        <taxon>Tissierellales</taxon>
        <taxon>Peptoniphilaceae</taxon>
        <taxon>Parvimonas</taxon>
    </lineage>
</organism>
<dbReference type="Proteomes" id="UP000758611">
    <property type="component" value="Unassembled WGS sequence"/>
</dbReference>
<dbReference type="InterPro" id="IPR000792">
    <property type="entry name" value="Tscrpt_reg_LuxR_C"/>
</dbReference>